<keyword evidence="2" id="KW-1185">Reference proteome</keyword>
<name>A0A2H9VU62_9SPHI</name>
<comment type="caution">
    <text evidence="1">The sequence shown here is derived from an EMBL/GenBank/DDBJ whole genome shotgun (WGS) entry which is preliminary data.</text>
</comment>
<accession>A0A2H9VU62</accession>
<sequence length="185" mass="20585">MTFNLSNIFQKKPFNEPLLDLASPLWNALEGGYKGSFYNPSGALLRLETATTKHEADHVYQELWNELHHQGDVGLASYYAVPHLVRITKEKKSVDENVLGLVSVIEIERHRNNNPALPKALVLSYESALKDLVGLAQEFLNNELELSIISVALAAIAVGKGQIKLGNAILNLDSEDMIDEIFENF</sequence>
<reference evidence="1 2" key="1">
    <citation type="submission" date="2017-11" db="EMBL/GenBank/DDBJ databases">
        <title>Genomic Encyclopedia of Archaeal and Bacterial Type Strains, Phase II (KMG-II): From Individual Species to Whole Genera.</title>
        <authorList>
            <person name="Goeker M."/>
        </authorList>
    </citation>
    <scope>NUCLEOTIDE SEQUENCE [LARGE SCALE GENOMIC DNA]</scope>
    <source>
        <strain evidence="1 2">DSM 28175</strain>
    </source>
</reference>
<dbReference type="Proteomes" id="UP000242687">
    <property type="component" value="Unassembled WGS sequence"/>
</dbReference>
<gene>
    <name evidence="1" type="ORF">CLV57_1356</name>
</gene>
<proteinExistence type="predicted"/>
<dbReference type="EMBL" id="PGFJ01000001">
    <property type="protein sequence ID" value="PJJ84345.1"/>
    <property type="molecule type" value="Genomic_DNA"/>
</dbReference>
<evidence type="ECO:0000313" key="2">
    <source>
        <dbReference type="Proteomes" id="UP000242687"/>
    </source>
</evidence>
<dbReference type="OrthoDB" id="796912at2"/>
<protein>
    <submittedName>
        <fullName evidence="1">Uncharacterized protein</fullName>
    </submittedName>
</protein>
<evidence type="ECO:0000313" key="1">
    <source>
        <dbReference type="EMBL" id="PJJ84345.1"/>
    </source>
</evidence>
<dbReference type="AlphaFoldDB" id="A0A2H9VU62"/>
<organism evidence="1 2">
    <name type="scientific">Mucilaginibacter auburnensis</name>
    <dbReference type="NCBI Taxonomy" id="1457233"/>
    <lineage>
        <taxon>Bacteria</taxon>
        <taxon>Pseudomonadati</taxon>
        <taxon>Bacteroidota</taxon>
        <taxon>Sphingobacteriia</taxon>
        <taxon>Sphingobacteriales</taxon>
        <taxon>Sphingobacteriaceae</taxon>
        <taxon>Mucilaginibacter</taxon>
    </lineage>
</organism>
<dbReference type="RefSeq" id="WP_100340542.1">
    <property type="nucleotide sequence ID" value="NZ_PGFJ01000001.1"/>
</dbReference>